<dbReference type="SMART" id="SM00491">
    <property type="entry name" value="HELICc2"/>
    <property type="match status" value="1"/>
</dbReference>
<keyword evidence="3" id="KW-0067">ATP-binding</keyword>
<keyword evidence="7" id="KW-1185">Reference proteome</keyword>
<reference evidence="6" key="1">
    <citation type="submission" date="2021-12" db="EMBL/GenBank/DDBJ databases">
        <title>Enterovibrio ZSDZ35 sp. nov. and Enterovibrio ZSDZ42 sp. nov., isolated from coastal seawater in Qingdao.</title>
        <authorList>
            <person name="Zhang P."/>
        </authorList>
    </citation>
    <scope>NUCLEOTIDE SEQUENCE</scope>
    <source>
        <strain evidence="6">ZSDZ42</strain>
    </source>
</reference>
<dbReference type="InterPro" id="IPR027417">
    <property type="entry name" value="P-loop_NTPase"/>
</dbReference>
<dbReference type="EMBL" id="JAJUBC010000006">
    <property type="protein sequence ID" value="MDD1792921.1"/>
    <property type="molecule type" value="Genomic_DNA"/>
</dbReference>
<dbReference type="SMART" id="SM00487">
    <property type="entry name" value="DEXDc"/>
    <property type="match status" value="1"/>
</dbReference>
<organism evidence="6 7">
    <name type="scientific">Enterovibrio gelatinilyticus</name>
    <dbReference type="NCBI Taxonomy" id="2899819"/>
    <lineage>
        <taxon>Bacteria</taxon>
        <taxon>Pseudomonadati</taxon>
        <taxon>Pseudomonadota</taxon>
        <taxon>Gammaproteobacteria</taxon>
        <taxon>Vibrionales</taxon>
        <taxon>Vibrionaceae</taxon>
        <taxon>Enterovibrio</taxon>
    </lineage>
</organism>
<dbReference type="SUPFAM" id="SSF52540">
    <property type="entry name" value="P-loop containing nucleoside triphosphate hydrolases"/>
    <property type="match status" value="2"/>
</dbReference>
<evidence type="ECO:0000313" key="7">
    <source>
        <dbReference type="Proteomes" id="UP001149400"/>
    </source>
</evidence>
<proteinExistence type="inferred from homology"/>
<evidence type="ECO:0000256" key="3">
    <source>
        <dbReference type="ARBA" id="ARBA00022840"/>
    </source>
</evidence>
<evidence type="ECO:0000313" key="6">
    <source>
        <dbReference type="EMBL" id="MDD1792921.1"/>
    </source>
</evidence>
<dbReference type="Pfam" id="PF13307">
    <property type="entry name" value="Helicase_C_2"/>
    <property type="match status" value="1"/>
</dbReference>
<gene>
    <name evidence="6" type="ORF">LRP50_07260</name>
</gene>
<comment type="caution">
    <text evidence="6">The sequence shown here is derived from an EMBL/GenBank/DDBJ whole genome shotgun (WGS) entry which is preliminary data.</text>
</comment>
<evidence type="ECO:0000256" key="2">
    <source>
        <dbReference type="ARBA" id="ARBA00022801"/>
    </source>
</evidence>
<dbReference type="Gene3D" id="3.40.50.300">
    <property type="entry name" value="P-loop containing nucleotide triphosphate hydrolases"/>
    <property type="match status" value="2"/>
</dbReference>
<dbReference type="PROSITE" id="PS51193">
    <property type="entry name" value="HELICASE_ATP_BIND_2"/>
    <property type="match status" value="1"/>
</dbReference>
<feature type="domain" description="Helicase ATP-binding" evidence="5">
    <location>
        <begin position="11"/>
        <end position="275"/>
    </location>
</feature>
<dbReference type="InterPro" id="IPR014001">
    <property type="entry name" value="Helicase_ATP-bd"/>
</dbReference>
<name>A0ABT5QY29_9GAMM</name>
<accession>A0ABT5QY29</accession>
<dbReference type="InterPro" id="IPR014013">
    <property type="entry name" value="Helic_SF1/SF2_ATP-bd_DinG/Rad3"/>
</dbReference>
<dbReference type="Proteomes" id="UP001149400">
    <property type="component" value="Unassembled WGS sequence"/>
</dbReference>
<sequence>MISKVFSTTGALAKAIKGFQPRQPQTDMAMAVERAIKDSSQLVVEAGTGTGKTYAYLAPALLSGKKTIVSTGSKNLQEQLFHRDLPLMMNTLGFTGRVALLKGRSNYLCPERLGHQVVESHDGQADPTLLTQLIKVRSWSSETKTGDLGECDDLAEDSPIIPTITSTNDNCLGKECPSYKECFVVKARKKAMDADLVVVNHHLFLADLAIKETGFGELIPEAEVFIFDEAHQIPDIASQYFGQSLSSRQIQELAKDIHIAYRTELRDTKQLDKVADRLSHSASDLRIVLGEPGFRGNWREISTSPAVARELVRLADALTLAYDVIKLSLGRSQLLDAAFERTTLLKARLERLSDTTIPGYSYWYECSRHHFSLNITPLSVAEKFREQIQMQQGAWIFTSATLAVNDDFSHFSHRLGLEPAEQFTLPSPFDYETQAILCVPRFLPEPNSYGLADKLVDMLAPLIEQNNGRCFFLCTSHQMVRDLSEGFRERFDLPVLVQGEMSKQKLLAEFIELGNALLVATGAFWEGIDVRGQALSCVIIDKLPFTSPDDPLLKARIEDCRLQGGDPFSQVQIPDAVITLKQGVGRLIRDRSDHGALIICDNRLVSRQYGETFLRSLPPIPRTRDLAKVSEFLMAIDASENDASDERDEQ</sequence>
<evidence type="ECO:0000259" key="5">
    <source>
        <dbReference type="PROSITE" id="PS51193"/>
    </source>
</evidence>
<dbReference type="InterPro" id="IPR006555">
    <property type="entry name" value="ATP-dep_Helicase_C"/>
</dbReference>
<evidence type="ECO:0000256" key="1">
    <source>
        <dbReference type="ARBA" id="ARBA00022741"/>
    </source>
</evidence>
<comment type="similarity">
    <text evidence="4">Belongs to the helicase family. DinG subfamily.</text>
</comment>
<keyword evidence="1" id="KW-0547">Nucleotide-binding</keyword>
<keyword evidence="6" id="KW-0347">Helicase</keyword>
<evidence type="ECO:0000256" key="4">
    <source>
        <dbReference type="ARBA" id="ARBA00038058"/>
    </source>
</evidence>
<protein>
    <submittedName>
        <fullName evidence="6">ATP-dependent DNA helicase</fullName>
    </submittedName>
</protein>
<dbReference type="PANTHER" id="PTHR11472">
    <property type="entry name" value="DNA REPAIR DEAD HELICASE RAD3/XP-D SUBFAMILY MEMBER"/>
    <property type="match status" value="1"/>
</dbReference>
<dbReference type="RefSeq" id="WP_274163792.1">
    <property type="nucleotide sequence ID" value="NZ_JAJUBC010000006.1"/>
</dbReference>
<dbReference type="GO" id="GO:0004386">
    <property type="term" value="F:helicase activity"/>
    <property type="evidence" value="ECO:0007669"/>
    <property type="project" value="UniProtKB-KW"/>
</dbReference>
<dbReference type="InterPro" id="IPR045028">
    <property type="entry name" value="DinG/Rad3-like"/>
</dbReference>
<dbReference type="PANTHER" id="PTHR11472:SF34">
    <property type="entry name" value="REGULATOR OF TELOMERE ELONGATION HELICASE 1"/>
    <property type="match status" value="1"/>
</dbReference>
<keyword evidence="2" id="KW-0378">Hydrolase</keyword>